<keyword evidence="1" id="KW-0863">Zinc-finger</keyword>
<keyword evidence="1" id="KW-0833">Ubl conjugation pathway</keyword>
<name>K8EU11_9CHLO</name>
<dbReference type="GO" id="GO:0030915">
    <property type="term" value="C:Smc5-Smc6 complex"/>
    <property type="evidence" value="ECO:0007669"/>
    <property type="project" value="UniProtKB-UniRule"/>
</dbReference>
<dbReference type="GeneID" id="19016263"/>
<reference evidence="2 3" key="1">
    <citation type="submission" date="2011-10" db="EMBL/GenBank/DDBJ databases">
        <authorList>
            <person name="Genoscope - CEA"/>
        </authorList>
    </citation>
    <scope>NUCLEOTIDE SEQUENCE [LARGE SCALE GENOMIC DNA]</scope>
    <source>
        <strain evidence="2 3">RCC 1105</strain>
    </source>
</reference>
<dbReference type="GO" id="GO:0008270">
    <property type="term" value="F:zinc ion binding"/>
    <property type="evidence" value="ECO:0007669"/>
    <property type="project" value="UniProtKB-KW"/>
</dbReference>
<sequence>MNANEKLFINALMSRKFIEESKAKELFRDLLTNRENDIENALPSQKEFDQFWGHVKDKLRTKMGLDIRKVRFVRGDEKIYLGICNVNSNLTNESYVNGLPTTRSPREIALFRVVLDEILRTEDTCRNGIDLERFLGQSQDAFMTQAQELSKNNNNEEKKGEGVGTMTQATTQQQVEAMGKMTYTEREIIVANFVNDGWLHRLDSTYTHVRIGVRSFLELKEFILDQCPEAISEEWKNAL</sequence>
<dbReference type="KEGG" id="bpg:Bathy04g02380"/>
<dbReference type="Gene3D" id="3.90.1150.220">
    <property type="match status" value="1"/>
</dbReference>
<comment type="subunit">
    <text evidence="1">Component of the Smc5-Smc6 complex.</text>
</comment>
<proteinExistence type="inferred from homology"/>
<comment type="catalytic activity">
    <reaction evidence="1">
        <text>S-ubiquitinyl-[E2 ubiquitin-conjugating enzyme]-L-cysteine + [acceptor protein]-L-lysine = [E2 ubiquitin-conjugating enzyme]-L-cysteine + N(6)-ubiquitinyl-[acceptor protein]-L-lysine.</text>
        <dbReference type="EC" id="2.3.2.27"/>
    </reaction>
</comment>
<comment type="similarity">
    <text evidence="1">Belongs to the NSE1 family.</text>
</comment>
<evidence type="ECO:0000313" key="3">
    <source>
        <dbReference type="Proteomes" id="UP000198341"/>
    </source>
</evidence>
<keyword evidence="1" id="KW-0539">Nucleus</keyword>
<protein>
    <recommendedName>
        <fullName evidence="1">Non-structural maintenance of chromosomes element 1 homolog</fullName>
        <ecNumber evidence="1">2.3.2.27</ecNumber>
    </recommendedName>
</protein>
<dbReference type="Gene3D" id="1.10.10.10">
    <property type="entry name" value="Winged helix-like DNA-binding domain superfamily/Winged helix DNA-binding domain"/>
    <property type="match status" value="1"/>
</dbReference>
<comment type="subcellular location">
    <subcellularLocation>
        <location evidence="1">Nucleus</location>
    </subcellularLocation>
</comment>
<keyword evidence="1" id="KW-0227">DNA damage</keyword>
<dbReference type="InterPro" id="IPR036388">
    <property type="entry name" value="WH-like_DNA-bd_sf"/>
</dbReference>
<dbReference type="STRING" id="41875.K8EU11"/>
<dbReference type="EMBL" id="FO082275">
    <property type="protein sequence ID" value="CCO15925.1"/>
    <property type="molecule type" value="Genomic_DNA"/>
</dbReference>
<keyword evidence="1" id="KW-0862">Zinc</keyword>
<keyword evidence="1" id="KW-0234">DNA repair</keyword>
<dbReference type="Pfam" id="PF07574">
    <property type="entry name" value="SMC_Nse1"/>
    <property type="match status" value="1"/>
</dbReference>
<organism evidence="2 3">
    <name type="scientific">Bathycoccus prasinos</name>
    <dbReference type="NCBI Taxonomy" id="41875"/>
    <lineage>
        <taxon>Eukaryota</taxon>
        <taxon>Viridiplantae</taxon>
        <taxon>Chlorophyta</taxon>
        <taxon>Mamiellophyceae</taxon>
        <taxon>Mamiellales</taxon>
        <taxon>Bathycoccaceae</taxon>
        <taxon>Bathycoccus</taxon>
    </lineage>
</organism>
<gene>
    <name evidence="2" type="ORF">Bathy04g02380</name>
</gene>
<dbReference type="RefSeq" id="XP_007513400.1">
    <property type="nucleotide sequence ID" value="XM_007513338.1"/>
</dbReference>
<dbReference type="Proteomes" id="UP000198341">
    <property type="component" value="Chromosome 4"/>
</dbReference>
<keyword evidence="1" id="KW-0479">Metal-binding</keyword>
<keyword evidence="1" id="KW-0233">DNA recombination</keyword>
<dbReference type="EC" id="2.3.2.27" evidence="1"/>
<dbReference type="OrthoDB" id="185455at2759"/>
<dbReference type="GO" id="GO:0005634">
    <property type="term" value="C:nucleus"/>
    <property type="evidence" value="ECO:0007669"/>
    <property type="project" value="UniProtKB-SubCell"/>
</dbReference>
<dbReference type="InterPro" id="IPR011513">
    <property type="entry name" value="Nse1"/>
</dbReference>
<evidence type="ECO:0000313" key="2">
    <source>
        <dbReference type="EMBL" id="CCO15925.1"/>
    </source>
</evidence>
<keyword evidence="1" id="KW-0808">Transferase</keyword>
<keyword evidence="3" id="KW-1185">Reference proteome</keyword>
<dbReference type="PANTHER" id="PTHR20973">
    <property type="entry name" value="NON-SMC ELEMENT 1-RELATED"/>
    <property type="match status" value="1"/>
</dbReference>
<dbReference type="GO" id="GO:0061630">
    <property type="term" value="F:ubiquitin protein ligase activity"/>
    <property type="evidence" value="ECO:0007669"/>
    <property type="project" value="UniProtKB-EC"/>
</dbReference>
<accession>K8EU11</accession>
<dbReference type="GO" id="GO:0000724">
    <property type="term" value="P:double-strand break repair via homologous recombination"/>
    <property type="evidence" value="ECO:0007669"/>
    <property type="project" value="TreeGrafter"/>
</dbReference>
<evidence type="ECO:0000256" key="1">
    <source>
        <dbReference type="RuleBase" id="RU368018"/>
    </source>
</evidence>
<dbReference type="PANTHER" id="PTHR20973:SF0">
    <property type="entry name" value="NON-STRUCTURAL MAINTENANCE OF CHROMOSOMES ELEMENT 1 HOMOLOG"/>
    <property type="match status" value="1"/>
</dbReference>
<dbReference type="AlphaFoldDB" id="K8EU11"/>